<dbReference type="AlphaFoldDB" id="A0A5P9NLB8"/>
<organism evidence="2 3">
    <name type="scientific">Halioglobus maricola</name>
    <dbReference type="NCBI Taxonomy" id="2601894"/>
    <lineage>
        <taxon>Bacteria</taxon>
        <taxon>Pseudomonadati</taxon>
        <taxon>Pseudomonadota</taxon>
        <taxon>Gammaproteobacteria</taxon>
        <taxon>Cellvibrionales</taxon>
        <taxon>Halieaceae</taxon>
        <taxon>Halioglobus</taxon>
    </lineage>
</organism>
<evidence type="ECO:0000313" key="3">
    <source>
        <dbReference type="Proteomes" id="UP000326287"/>
    </source>
</evidence>
<dbReference type="InterPro" id="IPR036249">
    <property type="entry name" value="Thioredoxin-like_sf"/>
</dbReference>
<dbReference type="Pfam" id="PF00043">
    <property type="entry name" value="GST_C"/>
    <property type="match status" value="1"/>
</dbReference>
<protein>
    <submittedName>
        <fullName evidence="2">Glutathione S-transferase family protein</fullName>
    </submittedName>
</protein>
<keyword evidence="3" id="KW-1185">Reference proteome</keyword>
<dbReference type="SUPFAM" id="SSF52833">
    <property type="entry name" value="Thioredoxin-like"/>
    <property type="match status" value="1"/>
</dbReference>
<dbReference type="GO" id="GO:0016740">
    <property type="term" value="F:transferase activity"/>
    <property type="evidence" value="ECO:0007669"/>
    <property type="project" value="UniProtKB-KW"/>
</dbReference>
<keyword evidence="2" id="KW-0808">Transferase</keyword>
<evidence type="ECO:0000313" key="2">
    <source>
        <dbReference type="EMBL" id="QFU76630.1"/>
    </source>
</evidence>
<dbReference type="KEGG" id="halc:EY643_13730"/>
<dbReference type="CDD" id="cd00299">
    <property type="entry name" value="GST_C_family"/>
    <property type="match status" value="1"/>
</dbReference>
<dbReference type="Gene3D" id="1.20.1050.10">
    <property type="match status" value="1"/>
</dbReference>
<name>A0A5P9NLB8_9GAMM</name>
<dbReference type="SUPFAM" id="SSF47616">
    <property type="entry name" value="GST C-terminal domain-like"/>
    <property type="match status" value="1"/>
</dbReference>
<dbReference type="InterPro" id="IPR004046">
    <property type="entry name" value="GST_C"/>
</dbReference>
<proteinExistence type="predicted"/>
<dbReference type="EMBL" id="CP036422">
    <property type="protein sequence ID" value="QFU76630.1"/>
    <property type="molecule type" value="Genomic_DNA"/>
</dbReference>
<feature type="domain" description="Glutathione S-transferase C-terminal" evidence="1">
    <location>
        <begin position="174"/>
        <end position="245"/>
    </location>
</feature>
<dbReference type="OrthoDB" id="5720634at2"/>
<dbReference type="InterPro" id="IPR036282">
    <property type="entry name" value="Glutathione-S-Trfase_C_sf"/>
</dbReference>
<evidence type="ECO:0000259" key="1">
    <source>
        <dbReference type="Pfam" id="PF00043"/>
    </source>
</evidence>
<dbReference type="Proteomes" id="UP000326287">
    <property type="component" value="Chromosome"/>
</dbReference>
<accession>A0A5P9NLB8</accession>
<dbReference type="RefSeq" id="WP_153239772.1">
    <property type="nucleotide sequence ID" value="NZ_CP036422.1"/>
</dbReference>
<gene>
    <name evidence="2" type="ORF">EY643_13730</name>
</gene>
<reference evidence="2 3" key="1">
    <citation type="submission" date="2019-02" db="EMBL/GenBank/DDBJ databases">
        <authorList>
            <person name="Li S.-H."/>
        </authorList>
    </citation>
    <scope>NUCLEOTIDE SEQUENCE [LARGE SCALE GENOMIC DNA]</scope>
    <source>
        <strain evidence="2 3">IMCC14385</strain>
    </source>
</reference>
<sequence>MYTGEYQLVGSEMSFFTRKLEAQLRFQQIPWRYVFKTEERKGEVEKRANTHFIPLLITPDKWLIHDTIAIGPMLSDRFDQRSVVPETALQRICCYVLEDAFNHWLGRVCVHSRWCYPDNVAWVGPRFGANLMLDRSVDQPFSAEELTQLAPIGPMMHQGFGQGVCETNGVGPDQAEAVQGDFKNMLDALATHFASNDFLLGDRPCLADFALAGASKAHFICDPEPKSWLGEHSEMLHKYTERFYSDWQGELVPWPSGDKVPATLHVVLDYLQESYYPSARANITAGLAGEKYYEYESGFGTIRARTQRRLNLARLHVQDELQRSGGAQDPGVLTLFAGRGILEHYLN</sequence>